<dbReference type="AlphaFoldDB" id="A0A6J4VUI6"/>
<protein>
    <submittedName>
        <fullName evidence="1">Uncharacterized protein</fullName>
    </submittedName>
</protein>
<accession>A0A6J4VUI6</accession>
<name>A0A6J4VUI6_9BACT</name>
<gene>
    <name evidence="1" type="ORF">AVDCRST_MAG18-4654</name>
</gene>
<proteinExistence type="predicted"/>
<evidence type="ECO:0000313" key="1">
    <source>
        <dbReference type="EMBL" id="CAA9589493.1"/>
    </source>
</evidence>
<dbReference type="EMBL" id="CADCWN010000373">
    <property type="protein sequence ID" value="CAA9589493.1"/>
    <property type="molecule type" value="Genomic_DNA"/>
</dbReference>
<reference evidence="1" key="1">
    <citation type="submission" date="2020-02" db="EMBL/GenBank/DDBJ databases">
        <authorList>
            <person name="Meier V. D."/>
        </authorList>
    </citation>
    <scope>NUCLEOTIDE SEQUENCE</scope>
    <source>
        <strain evidence="1">AVDCRST_MAG18</strain>
    </source>
</reference>
<organism evidence="1">
    <name type="scientific">uncultured Thermomicrobiales bacterium</name>
    <dbReference type="NCBI Taxonomy" id="1645740"/>
    <lineage>
        <taxon>Bacteria</taxon>
        <taxon>Pseudomonadati</taxon>
        <taxon>Thermomicrobiota</taxon>
        <taxon>Thermomicrobia</taxon>
        <taxon>Thermomicrobiales</taxon>
        <taxon>environmental samples</taxon>
    </lineage>
</organism>
<sequence>MTEQHRGAERTCSWRAQSRRLAQEYERLWATSEADSYAVMSRIMPRRLAHV</sequence>